<dbReference type="AlphaFoldDB" id="A0AA85JQ41"/>
<feature type="region of interest" description="Disordered" evidence="1">
    <location>
        <begin position="269"/>
        <end position="290"/>
    </location>
</feature>
<protein>
    <submittedName>
        <fullName evidence="3">Uncharacterized protein</fullName>
    </submittedName>
</protein>
<sequence>MPHSRSNPKIFSLVSHQKNSNGSENDWRESFSKKNEQVSESNSISSFSGYEVVNRSCDGSSDLASRRKMISDDFPLDIVDDAGSNSFSSSSSDLMSSSVIEGKCCEEHLSLTREMAIKLLQEYVKNLKDFSSMMRERQSTTVRDISTSPIHSPSLDDSDKLNCVRKRDHHNPDSLVGRQRPSSILGIGDLNHNTFIANQHFRTETPTNVLSPSDTVIDIPLSSTKKHFFPTSQVFKVVNRVEKPITSTLMKTDKFYPIAIAKEPCFMKNSMDSDDSGQRTPVNSEPNMPNTVLRSEKHYQLEKDPGNSMPILSATQPFLHTTDNNEFLENCGQEIRKQPERMTSLPPQPEIMRSERSQKPNILILDEKSDQESIISERQSMGTVRSPPYPFHMRTSSDISKIERLRRKSPSPSYTSSNIFENSLQSNPIKPGFHSSPTSQTKTYHSATLRSSSVQRMPSNPPKETPWNSYSSDIQPQNSNRSLVKSSSSIPLSGNPSYLDSISSNALSPPSQVVYHCRPSDHLATDSKQTLREEVFKPSLNGNKSIMKEPKQLVNWSNVPRFQKNDESIDSKTSSFSSNSQHTTTHVTEINRQPRWSFSSKIPVNTSLNVEHNGFSDHNKQSSVKRYTESAVQLPSTSVEYSFVNETNRFENTDEINNLNNGIRTRSVSEQPPLSPNRFPNRFVFRSNSDQISPPIHHQSYQSAKQSDVTQYNRDNSLPNKFDTSTQTDDFYSKSWTTGSLDSPNNQDSDASCEFESPNSTNEPKLQTWPLSLQSIVRPTDSDSSSSIPPKPIENNRISNVNMHIQKSKPSCTLIPTKVNEGKIQSGAVYQKEPWRRHSLRINPTDVSTQSNSLQVTDNLNDKPPERLSSSRKPRTASRFSIGNPSELETPRCRSVHFSSDVLVAHTGSGPEPLLLSSAPLKEPASDDDEDSQSSYFIDRKPNNHLTKLSIDCGQNAPNISRSFNSRTKINKPTAPLPFRRQFIFNSPNNLDF</sequence>
<feature type="compositionally biased region" description="Polar residues" evidence="1">
    <location>
        <begin position="410"/>
        <end position="428"/>
    </location>
</feature>
<feature type="compositionally biased region" description="Polar residues" evidence="1">
    <location>
        <begin position="278"/>
        <end position="290"/>
    </location>
</feature>
<feature type="compositionally biased region" description="Polar residues" evidence="1">
    <location>
        <begin position="757"/>
        <end position="768"/>
    </location>
</feature>
<reference evidence="3" key="2">
    <citation type="submission" date="2023-11" db="UniProtKB">
        <authorList>
            <consortium name="WormBaseParasite"/>
        </authorList>
    </citation>
    <scope>IDENTIFICATION</scope>
</reference>
<feature type="compositionally biased region" description="Polar residues" evidence="1">
    <location>
        <begin position="139"/>
        <end position="151"/>
    </location>
</feature>
<feature type="compositionally biased region" description="Polar residues" evidence="1">
    <location>
        <begin position="435"/>
        <end position="458"/>
    </location>
</feature>
<name>A0AA85JQ41_TRIRE</name>
<evidence type="ECO:0000256" key="1">
    <source>
        <dbReference type="SAM" id="MobiDB-lite"/>
    </source>
</evidence>
<feature type="region of interest" description="Disordered" evidence="1">
    <location>
        <begin position="138"/>
        <end position="160"/>
    </location>
</feature>
<feature type="compositionally biased region" description="Polar residues" evidence="1">
    <location>
        <begin position="571"/>
        <end position="588"/>
    </location>
</feature>
<evidence type="ECO:0000313" key="2">
    <source>
        <dbReference type="Proteomes" id="UP000050795"/>
    </source>
</evidence>
<dbReference type="WBParaSite" id="TREG1_34830.1">
    <property type="protein sequence ID" value="TREG1_34830.1"/>
    <property type="gene ID" value="TREG1_34830"/>
</dbReference>
<feature type="region of interest" description="Disordered" evidence="1">
    <location>
        <begin position="912"/>
        <end position="941"/>
    </location>
</feature>
<proteinExistence type="predicted"/>
<feature type="region of interest" description="Disordered" evidence="1">
    <location>
        <begin position="842"/>
        <end position="891"/>
    </location>
</feature>
<evidence type="ECO:0000313" key="3">
    <source>
        <dbReference type="WBParaSite" id="TREG1_34830.1"/>
    </source>
</evidence>
<feature type="region of interest" description="Disordered" evidence="1">
    <location>
        <begin position="777"/>
        <end position="796"/>
    </location>
</feature>
<accession>A0AA85JQ41</accession>
<feature type="compositionally biased region" description="Polar residues" evidence="1">
    <location>
        <begin position="466"/>
        <end position="478"/>
    </location>
</feature>
<keyword evidence="2" id="KW-1185">Reference proteome</keyword>
<feature type="region of interest" description="Disordered" evidence="1">
    <location>
        <begin position="381"/>
        <end position="490"/>
    </location>
</feature>
<feature type="region of interest" description="Disordered" evidence="1">
    <location>
        <begin position="655"/>
        <end position="768"/>
    </location>
</feature>
<feature type="compositionally biased region" description="Polar residues" evidence="1">
    <location>
        <begin position="845"/>
        <end position="859"/>
    </location>
</feature>
<organism evidence="2 3">
    <name type="scientific">Trichobilharzia regenti</name>
    <name type="common">Nasal bird schistosome</name>
    <dbReference type="NCBI Taxonomy" id="157069"/>
    <lineage>
        <taxon>Eukaryota</taxon>
        <taxon>Metazoa</taxon>
        <taxon>Spiralia</taxon>
        <taxon>Lophotrochozoa</taxon>
        <taxon>Platyhelminthes</taxon>
        <taxon>Trematoda</taxon>
        <taxon>Digenea</taxon>
        <taxon>Strigeidida</taxon>
        <taxon>Schistosomatoidea</taxon>
        <taxon>Schistosomatidae</taxon>
        <taxon>Trichobilharzia</taxon>
    </lineage>
</organism>
<feature type="region of interest" description="Disordered" evidence="1">
    <location>
        <begin position="1"/>
        <end position="39"/>
    </location>
</feature>
<reference evidence="2" key="1">
    <citation type="submission" date="2022-06" db="EMBL/GenBank/DDBJ databases">
        <authorList>
            <person name="Berger JAMES D."/>
            <person name="Berger JAMES D."/>
        </authorList>
    </citation>
    <scope>NUCLEOTIDE SEQUENCE [LARGE SCALE GENOMIC DNA]</scope>
</reference>
<feature type="compositionally biased region" description="Polar residues" evidence="1">
    <location>
        <begin position="1"/>
        <end position="24"/>
    </location>
</feature>
<feature type="compositionally biased region" description="Polar residues" evidence="1">
    <location>
        <begin position="655"/>
        <end position="672"/>
    </location>
</feature>
<dbReference type="Proteomes" id="UP000050795">
    <property type="component" value="Unassembled WGS sequence"/>
</dbReference>
<feature type="compositionally biased region" description="Polar residues" evidence="1">
    <location>
        <begin position="699"/>
        <end position="750"/>
    </location>
</feature>
<feature type="region of interest" description="Disordered" evidence="1">
    <location>
        <begin position="567"/>
        <end position="588"/>
    </location>
</feature>
<feature type="compositionally biased region" description="Basic and acidic residues" evidence="1">
    <location>
        <begin position="25"/>
        <end position="37"/>
    </location>
</feature>
<feature type="compositionally biased region" description="Low complexity" evidence="1">
    <location>
        <begin position="479"/>
        <end position="490"/>
    </location>
</feature>